<dbReference type="PANTHER" id="PTHR46664:SF1">
    <property type="entry name" value="ATM INTERACTOR"/>
    <property type="match status" value="1"/>
</dbReference>
<dbReference type="Proteomes" id="UP001234178">
    <property type="component" value="Unassembled WGS sequence"/>
</dbReference>
<organism evidence="1 2">
    <name type="scientific">Daphnia magna</name>
    <dbReference type="NCBI Taxonomy" id="35525"/>
    <lineage>
        <taxon>Eukaryota</taxon>
        <taxon>Metazoa</taxon>
        <taxon>Ecdysozoa</taxon>
        <taxon>Arthropoda</taxon>
        <taxon>Crustacea</taxon>
        <taxon>Branchiopoda</taxon>
        <taxon>Diplostraca</taxon>
        <taxon>Cladocera</taxon>
        <taxon>Anomopoda</taxon>
        <taxon>Daphniidae</taxon>
        <taxon>Daphnia</taxon>
    </lineage>
</organism>
<proteinExistence type="predicted"/>
<dbReference type="EMBL" id="JAOYFB010000036">
    <property type="protein sequence ID" value="KAK4020546.1"/>
    <property type="molecule type" value="Genomic_DNA"/>
</dbReference>
<evidence type="ECO:0000313" key="1">
    <source>
        <dbReference type="EMBL" id="KAK4020546.1"/>
    </source>
</evidence>
<name>A0ABR0A5X3_9CRUS</name>
<gene>
    <name evidence="1" type="ORF">OUZ56_002511</name>
</gene>
<reference evidence="1 2" key="1">
    <citation type="journal article" date="2023" name="Nucleic Acids Res.">
        <title>The hologenome of Daphnia magna reveals possible DNA methylation and microbiome-mediated evolution of the host genome.</title>
        <authorList>
            <person name="Chaturvedi A."/>
            <person name="Li X."/>
            <person name="Dhandapani V."/>
            <person name="Marshall H."/>
            <person name="Kissane S."/>
            <person name="Cuenca-Cambronero M."/>
            <person name="Asole G."/>
            <person name="Calvet F."/>
            <person name="Ruiz-Romero M."/>
            <person name="Marangio P."/>
            <person name="Guigo R."/>
            <person name="Rago D."/>
            <person name="Mirbahai L."/>
            <person name="Eastwood N."/>
            <person name="Colbourne J.K."/>
            <person name="Zhou J."/>
            <person name="Mallon E."/>
            <person name="Orsini L."/>
        </authorList>
    </citation>
    <scope>NUCLEOTIDE SEQUENCE [LARGE SCALE GENOMIC DNA]</scope>
    <source>
        <strain evidence="1">LRV0_1</strain>
    </source>
</reference>
<evidence type="ECO:0008006" key="3">
    <source>
        <dbReference type="Google" id="ProtNLM"/>
    </source>
</evidence>
<dbReference type="PANTHER" id="PTHR46664">
    <property type="entry name" value="ATM INTERACTOR"/>
    <property type="match status" value="1"/>
</dbReference>
<protein>
    <recommendedName>
        <fullName evidence="3">ATM interactor</fullName>
    </recommendedName>
</protein>
<evidence type="ECO:0000313" key="2">
    <source>
        <dbReference type="Proteomes" id="UP001234178"/>
    </source>
</evidence>
<comment type="caution">
    <text evidence="1">The sequence shown here is derived from an EMBL/GenBank/DDBJ whole genome shotgun (WGS) entry which is preliminary data.</text>
</comment>
<accession>A0ABR0A5X3</accession>
<dbReference type="InterPro" id="IPR055303">
    <property type="entry name" value="ATMIN"/>
</dbReference>
<sequence length="354" mass="39867">MKLICTKKHIPMADSQKKEKFNCKYADCLYSEGSRLYFQKYRYLKQHYDKVHNTKIYECTKCLKKFGTTTLQKSHMSYCGKEFKCSCGVVYKSNEALLTHAKRKRHPLGPLPRVIGIDSTNGKHIQSPNTAHSLSINFSAGSQFIILQSNSHDHLKSQSLTENSTQECSMHIMDAAVFSRLSAAVALSELALTSPSNQLPEKREVSTQTDSSIPDLWLNTVQEETSNLVSKIQDFGTQTEDVDFNVVLNPESPHSPCSPWLGLQAFSAETQTVDEDAVLRPFNLCNIQTQTPWNEISDDDDTTELAHTETQTLLSSFFIDDGNVPECQGERRMNSFLVKQNSEDAGTDPMEIFD</sequence>
<keyword evidence="2" id="KW-1185">Reference proteome</keyword>